<dbReference type="EMBL" id="FQNF01000124">
    <property type="protein sequence ID" value="SGZ41631.1"/>
    <property type="molecule type" value="Genomic_DNA"/>
</dbReference>
<organism evidence="8 9">
    <name type="scientific">Hanseniaspora guilliermondii</name>
    <dbReference type="NCBI Taxonomy" id="56406"/>
    <lineage>
        <taxon>Eukaryota</taxon>
        <taxon>Fungi</taxon>
        <taxon>Dikarya</taxon>
        <taxon>Ascomycota</taxon>
        <taxon>Saccharomycotina</taxon>
        <taxon>Saccharomycetes</taxon>
        <taxon>Saccharomycodales</taxon>
        <taxon>Saccharomycodaceae</taxon>
        <taxon>Hanseniaspora</taxon>
    </lineage>
</organism>
<comment type="similarity">
    <text evidence="2">Belongs to the adaptor complexes large subunit family.</text>
</comment>
<feature type="compositionally biased region" description="Acidic residues" evidence="6">
    <location>
        <begin position="731"/>
        <end position="751"/>
    </location>
</feature>
<dbReference type="SUPFAM" id="SSF48371">
    <property type="entry name" value="ARM repeat"/>
    <property type="match status" value="1"/>
</dbReference>
<keyword evidence="9" id="KW-1185">Reference proteome</keyword>
<dbReference type="InterPro" id="IPR016024">
    <property type="entry name" value="ARM-type_fold"/>
</dbReference>
<dbReference type="InterPro" id="IPR011989">
    <property type="entry name" value="ARM-like"/>
</dbReference>
<dbReference type="GO" id="GO:0016192">
    <property type="term" value="P:vesicle-mediated transport"/>
    <property type="evidence" value="ECO:0007669"/>
    <property type="project" value="InterPro"/>
</dbReference>
<dbReference type="AlphaFoldDB" id="A0A1L0D3A4"/>
<dbReference type="GO" id="GO:0006886">
    <property type="term" value="P:intracellular protein transport"/>
    <property type="evidence" value="ECO:0007669"/>
    <property type="project" value="InterPro"/>
</dbReference>
<sequence>MLQSTLYNLKDLTLEDVGFAASSRLGGAGSSALSSTDLKKMSMKKIKELLDSNNEVKLKNAMKALTYKMGTGMLTNEKAMGVYTYVLRNVNCQDLKTKKLCFNFLTTYMPLDEASAAYLAMNSVQQLLHNTDPHARELAMIVLSKFKSKATVPLILQFSKEMLRDFDPMVRRTFAMTFRSCWEQNGINDEDLGDIIKEIITDSNYEVVSSCVSLLKDLILKDNDMLSLLHGYYRRFVNDMDLFQDYCFDDLMTIFNLYNSRFVPPNSEDYVFYIKALEKILIETPSSNKTFGALKVLIIFRSTENKDIMVDAFLNLLAMNHDFHDAYTLILKYILEISSSSTYNLNSIFANHYKHFGLSSFRDNEAIQILKLQIIVSNLDDSNVLGIYSLLQQYAKIINFSPKVRAIALHGIIECCKINKSLNTNAMGWMVNFMKDASCKKYPEVNNAAFSLLRVITSNNSVEDNLPAVYLLTKALLTKTNRDSKTFGDDLFPETKAGIVWLVADYSLLNLKLGSELLKKILPTYAFESTQVKLQILTLAAKLYTNYKSSMEADEPDDNIYKKMFNDVIFLSKLDTDHEIVDRGRYLSGLLNKCGREISQLILQAPKMVLNYMDVSESIPLHVSNSLKAIDFEECQDMTHEREIQAKVNNFEQKSVSISSKDYQNHNLFKDTFSSSTGDTNNQTRLKRKDDFISVKNKKDYKLKTMDDFFADDNVYRAPQKKIVRKIVYQEETDSEEEEDEEEEEEDEDSD</sequence>
<dbReference type="Proteomes" id="UP000183365">
    <property type="component" value="Unassembled WGS sequence"/>
</dbReference>
<evidence type="ECO:0000313" key="9">
    <source>
        <dbReference type="Proteomes" id="UP000183365"/>
    </source>
</evidence>
<dbReference type="GO" id="GO:0012505">
    <property type="term" value="C:endomembrane system"/>
    <property type="evidence" value="ECO:0007669"/>
    <property type="project" value="UniProtKB-SubCell"/>
</dbReference>
<evidence type="ECO:0000256" key="6">
    <source>
        <dbReference type="SAM" id="MobiDB-lite"/>
    </source>
</evidence>
<dbReference type="InterPro" id="IPR002553">
    <property type="entry name" value="Clathrin/coatomer_adapt-like_N"/>
</dbReference>
<name>A0A1L0D3A4_9ASCO</name>
<evidence type="ECO:0000256" key="5">
    <source>
        <dbReference type="ARBA" id="ARBA00023136"/>
    </source>
</evidence>
<evidence type="ECO:0000256" key="3">
    <source>
        <dbReference type="ARBA" id="ARBA00022448"/>
    </source>
</evidence>
<dbReference type="VEuPathDB" id="FungiDB:HGUI_03832"/>
<dbReference type="Gene3D" id="1.25.10.10">
    <property type="entry name" value="Leucine-rich Repeat Variant"/>
    <property type="match status" value="1"/>
</dbReference>
<accession>A0A1L0D3A4</accession>
<keyword evidence="3" id="KW-0813">Transport</keyword>
<dbReference type="PANTHER" id="PTHR11134">
    <property type="entry name" value="ADAPTOR COMPLEX SUBUNIT BETA FAMILY MEMBER"/>
    <property type="match status" value="1"/>
</dbReference>
<proteinExistence type="inferred from homology"/>
<evidence type="ECO:0000256" key="2">
    <source>
        <dbReference type="ARBA" id="ARBA00006613"/>
    </source>
</evidence>
<evidence type="ECO:0000313" key="8">
    <source>
        <dbReference type="EMBL" id="SGZ41631.1"/>
    </source>
</evidence>
<reference evidence="9" key="1">
    <citation type="submission" date="2016-11" db="EMBL/GenBank/DDBJ databases">
        <authorList>
            <person name="Guldener U."/>
        </authorList>
    </citation>
    <scope>NUCLEOTIDE SEQUENCE [LARGE SCALE GENOMIC DNA]</scope>
</reference>
<evidence type="ECO:0000259" key="7">
    <source>
        <dbReference type="Pfam" id="PF01602"/>
    </source>
</evidence>
<comment type="subcellular location">
    <subcellularLocation>
        <location evidence="1">Endomembrane system</location>
    </subcellularLocation>
</comment>
<protein>
    <recommendedName>
        <fullName evidence="7">Clathrin/coatomer adaptor adaptin-like N-terminal domain-containing protein</fullName>
    </recommendedName>
</protein>
<keyword evidence="5" id="KW-0472">Membrane</keyword>
<evidence type="ECO:0000256" key="4">
    <source>
        <dbReference type="ARBA" id="ARBA00022927"/>
    </source>
</evidence>
<feature type="domain" description="Clathrin/coatomer adaptor adaptin-like N-terminal" evidence="7">
    <location>
        <begin position="39"/>
        <end position="592"/>
    </location>
</feature>
<dbReference type="InterPro" id="IPR026739">
    <property type="entry name" value="AP_beta"/>
</dbReference>
<gene>
    <name evidence="8" type="ORF">HGUI_03832</name>
</gene>
<dbReference type="Pfam" id="PF01602">
    <property type="entry name" value="Adaptin_N"/>
    <property type="match status" value="1"/>
</dbReference>
<keyword evidence="4" id="KW-0653">Protein transport</keyword>
<dbReference type="GO" id="GO:0030117">
    <property type="term" value="C:membrane coat"/>
    <property type="evidence" value="ECO:0007669"/>
    <property type="project" value="InterPro"/>
</dbReference>
<feature type="region of interest" description="Disordered" evidence="6">
    <location>
        <begin position="727"/>
        <end position="751"/>
    </location>
</feature>
<evidence type="ECO:0000256" key="1">
    <source>
        <dbReference type="ARBA" id="ARBA00004308"/>
    </source>
</evidence>
<dbReference type="OrthoDB" id="10254310at2759"/>